<dbReference type="PANTHER" id="PTHR42951">
    <property type="entry name" value="METALLO-BETA-LACTAMASE DOMAIN-CONTAINING"/>
    <property type="match status" value="1"/>
</dbReference>
<name>A0A344TNJ6_9BACT</name>
<reference evidence="2 3" key="1">
    <citation type="submission" date="2018-07" db="EMBL/GenBank/DDBJ databases">
        <title>Genome sequencing of Runella.</title>
        <authorList>
            <person name="Baek M.-G."/>
            <person name="Yi H."/>
        </authorList>
    </citation>
    <scope>NUCLEOTIDE SEQUENCE [LARGE SCALE GENOMIC DNA]</scope>
    <source>
        <strain evidence="2 3">HYN0085</strain>
    </source>
</reference>
<feature type="domain" description="Metallo-beta-lactamase" evidence="1">
    <location>
        <begin position="28"/>
        <end position="213"/>
    </location>
</feature>
<dbReference type="KEGG" id="run:DR864_21915"/>
<dbReference type="SMART" id="SM00849">
    <property type="entry name" value="Lactamase_B"/>
    <property type="match status" value="1"/>
</dbReference>
<proteinExistence type="predicted"/>
<evidence type="ECO:0000313" key="3">
    <source>
        <dbReference type="Proteomes" id="UP000251993"/>
    </source>
</evidence>
<dbReference type="InterPro" id="IPR001279">
    <property type="entry name" value="Metallo-B-lactamas"/>
</dbReference>
<dbReference type="Gene3D" id="3.60.15.10">
    <property type="entry name" value="Ribonuclease Z/Hydroxyacylglutathione hydrolase-like"/>
    <property type="match status" value="1"/>
</dbReference>
<gene>
    <name evidence="2" type="ORF">DR864_21915</name>
</gene>
<dbReference type="InterPro" id="IPR036866">
    <property type="entry name" value="RibonucZ/Hydroxyglut_hydro"/>
</dbReference>
<keyword evidence="3" id="KW-1185">Reference proteome</keyword>
<dbReference type="RefSeq" id="WP_114068981.1">
    <property type="nucleotide sequence ID" value="NZ_CP030850.1"/>
</dbReference>
<organism evidence="2 3">
    <name type="scientific">Runella rosea</name>
    <dbReference type="NCBI Taxonomy" id="2259595"/>
    <lineage>
        <taxon>Bacteria</taxon>
        <taxon>Pseudomonadati</taxon>
        <taxon>Bacteroidota</taxon>
        <taxon>Cytophagia</taxon>
        <taxon>Cytophagales</taxon>
        <taxon>Spirosomataceae</taxon>
        <taxon>Runella</taxon>
    </lineage>
</organism>
<dbReference type="PANTHER" id="PTHR42951:SF17">
    <property type="entry name" value="METALLO-BETA-LACTAMASE DOMAIN-CONTAINING PROTEIN"/>
    <property type="match status" value="1"/>
</dbReference>
<dbReference type="AlphaFoldDB" id="A0A344TNJ6"/>
<dbReference type="InterPro" id="IPR050855">
    <property type="entry name" value="NDM-1-like"/>
</dbReference>
<dbReference type="Pfam" id="PF00753">
    <property type="entry name" value="Lactamase_B"/>
    <property type="match status" value="1"/>
</dbReference>
<evidence type="ECO:0000259" key="1">
    <source>
        <dbReference type="SMART" id="SM00849"/>
    </source>
</evidence>
<dbReference type="OrthoDB" id="9802248at2"/>
<dbReference type="SUPFAM" id="SSF56281">
    <property type="entry name" value="Metallo-hydrolase/oxidoreductase"/>
    <property type="match status" value="1"/>
</dbReference>
<accession>A0A344TNJ6</accession>
<evidence type="ECO:0000313" key="2">
    <source>
        <dbReference type="EMBL" id="AXE20217.1"/>
    </source>
</evidence>
<dbReference type="EMBL" id="CP030850">
    <property type="protein sequence ID" value="AXE20217.1"/>
    <property type="molecule type" value="Genomic_DNA"/>
</dbReference>
<dbReference type="Proteomes" id="UP000251993">
    <property type="component" value="Chromosome"/>
</dbReference>
<sequence length="237" mass="26801">MQILKNLFQVSGDLNGLTFDQPGALWNDGNAYVLKTPQGLILFDCGCGETIEQMFHNMRYWDLAPEEIQYCLLTHAHLDHAGGAHILKKRGVKIMAVAETAEAIAAGDERCCGYLYHKTFQPVTVDQILVDKQRRNLLGVEIEVMHLPGHSMGCTAYLFTWEQKRIVISGDVIGTLLSGDFGWSGSIDFDKKIYTASLRRFAKIETDIMLPGHGMVYFHKPRRRVEEVLNAALMQWR</sequence>
<protein>
    <recommendedName>
        <fullName evidence="1">Metallo-beta-lactamase domain-containing protein</fullName>
    </recommendedName>
</protein>